<name>A0ABQ7XD18_BRANA</name>
<evidence type="ECO:0000313" key="1">
    <source>
        <dbReference type="EMBL" id="KAH0853771.1"/>
    </source>
</evidence>
<gene>
    <name evidence="1" type="ORF">HID58_092900</name>
</gene>
<comment type="caution">
    <text evidence="1">The sequence shown here is derived from an EMBL/GenBank/DDBJ whole genome shotgun (WGS) entry which is preliminary data.</text>
</comment>
<proteinExistence type="predicted"/>
<organism evidence="1 2">
    <name type="scientific">Brassica napus</name>
    <name type="common">Rape</name>
    <dbReference type="NCBI Taxonomy" id="3708"/>
    <lineage>
        <taxon>Eukaryota</taxon>
        <taxon>Viridiplantae</taxon>
        <taxon>Streptophyta</taxon>
        <taxon>Embryophyta</taxon>
        <taxon>Tracheophyta</taxon>
        <taxon>Spermatophyta</taxon>
        <taxon>Magnoliopsida</taxon>
        <taxon>eudicotyledons</taxon>
        <taxon>Gunneridae</taxon>
        <taxon>Pentapetalae</taxon>
        <taxon>rosids</taxon>
        <taxon>malvids</taxon>
        <taxon>Brassicales</taxon>
        <taxon>Brassicaceae</taxon>
        <taxon>Brassiceae</taxon>
        <taxon>Brassica</taxon>
    </lineage>
</organism>
<dbReference type="EMBL" id="JAGKQM010000693">
    <property type="protein sequence ID" value="KAH0853771.1"/>
    <property type="molecule type" value="Genomic_DNA"/>
</dbReference>
<evidence type="ECO:0000313" key="2">
    <source>
        <dbReference type="Proteomes" id="UP000824890"/>
    </source>
</evidence>
<protein>
    <submittedName>
        <fullName evidence="1">Uncharacterized protein</fullName>
    </submittedName>
</protein>
<reference evidence="1 2" key="1">
    <citation type="submission" date="2021-05" db="EMBL/GenBank/DDBJ databases">
        <title>Genome Assembly of Synthetic Allotetraploid Brassica napus Reveals Homoeologous Exchanges between Subgenomes.</title>
        <authorList>
            <person name="Davis J.T."/>
        </authorList>
    </citation>
    <scope>NUCLEOTIDE SEQUENCE [LARGE SCALE GENOMIC DNA]</scope>
    <source>
        <strain evidence="2">cv. Da-Ae</strain>
        <tissue evidence="1">Seedling</tissue>
    </source>
</reference>
<keyword evidence="2" id="KW-1185">Reference proteome</keyword>
<accession>A0ABQ7XD18</accession>
<sequence length="62" mass="6982">MVEAAIDGLKDDKEVLAPNPDVTATTASHGIEVATEFKRWNIRSSLWTMINRSSVHYLNHPF</sequence>
<dbReference type="Proteomes" id="UP000824890">
    <property type="component" value="Unassembled WGS sequence"/>
</dbReference>